<dbReference type="NCBIfam" id="NF006938">
    <property type="entry name" value="PRK09420.1"/>
    <property type="match status" value="1"/>
</dbReference>
<dbReference type="PROSITE" id="PS00785">
    <property type="entry name" value="5_NUCLEOTIDASE_1"/>
    <property type="match status" value="1"/>
</dbReference>
<keyword evidence="8 11" id="KW-0547">Nucleotide-binding</keyword>
<dbReference type="GO" id="GO:0008254">
    <property type="term" value="F:3'-nucleotidase activity"/>
    <property type="evidence" value="ECO:0007669"/>
    <property type="project" value="UniProtKB-EC"/>
</dbReference>
<evidence type="ECO:0000256" key="3">
    <source>
        <dbReference type="ARBA" id="ARBA00001968"/>
    </source>
</evidence>
<name>A0A844CZQ5_9RHOB</name>
<dbReference type="Gene3D" id="3.90.780.10">
    <property type="entry name" value="5'-Nucleotidase, C-terminal domain"/>
    <property type="match status" value="1"/>
</dbReference>
<dbReference type="GO" id="GO:0030288">
    <property type="term" value="C:outer membrane-bounded periplasmic space"/>
    <property type="evidence" value="ECO:0007669"/>
    <property type="project" value="TreeGrafter"/>
</dbReference>
<comment type="catalytic activity">
    <reaction evidence="2">
        <text>a nucleoside 2',3'-cyclic phosphate + H2O = a nucleoside 3'-phosphate + H(+)</text>
        <dbReference type="Rhea" id="RHEA:19621"/>
        <dbReference type="ChEBI" id="CHEBI:15377"/>
        <dbReference type="ChEBI" id="CHEBI:15378"/>
        <dbReference type="ChEBI" id="CHEBI:66949"/>
        <dbReference type="ChEBI" id="CHEBI:66954"/>
        <dbReference type="EC" id="3.1.4.16"/>
    </reaction>
</comment>
<dbReference type="InterPro" id="IPR008334">
    <property type="entry name" value="5'-Nucleotdase_C"/>
</dbReference>
<keyword evidence="6" id="KW-0479">Metal-binding</keyword>
<gene>
    <name evidence="14" type="ORF">FDP25_06630</name>
</gene>
<organism evidence="14 15">
    <name type="scientific">Roseovarius bejariae</name>
    <dbReference type="NCBI Taxonomy" id="2576383"/>
    <lineage>
        <taxon>Bacteria</taxon>
        <taxon>Pseudomonadati</taxon>
        <taxon>Pseudomonadota</taxon>
        <taxon>Alphaproteobacteria</taxon>
        <taxon>Rhodobacterales</taxon>
        <taxon>Roseobacteraceae</taxon>
        <taxon>Roseovarius</taxon>
    </lineage>
</organism>
<dbReference type="InterPro" id="IPR036907">
    <property type="entry name" value="5'-Nucleotdase_C_sf"/>
</dbReference>
<dbReference type="Proteomes" id="UP000564704">
    <property type="component" value="Unassembled WGS sequence"/>
</dbReference>
<evidence type="ECO:0000256" key="5">
    <source>
        <dbReference type="ARBA" id="ARBA00006654"/>
    </source>
</evidence>
<evidence type="ECO:0000259" key="12">
    <source>
        <dbReference type="Pfam" id="PF00149"/>
    </source>
</evidence>
<dbReference type="InterPro" id="IPR006146">
    <property type="entry name" value="5'-Nucleotdase_CS"/>
</dbReference>
<dbReference type="PANTHER" id="PTHR11575:SF6">
    <property type="entry name" value="2',3'-CYCLIC-NUCLEOTIDE 2'-PHOSPHODIESTERASE_3'-NUCLEOTIDASE"/>
    <property type="match status" value="1"/>
</dbReference>
<dbReference type="GO" id="GO:0046872">
    <property type="term" value="F:metal ion binding"/>
    <property type="evidence" value="ECO:0007669"/>
    <property type="project" value="UniProtKB-KW"/>
</dbReference>
<proteinExistence type="inferred from homology"/>
<evidence type="ECO:0000256" key="2">
    <source>
        <dbReference type="ARBA" id="ARBA00001730"/>
    </source>
</evidence>
<dbReference type="Pfam" id="PF02872">
    <property type="entry name" value="5_nucleotid_C"/>
    <property type="match status" value="1"/>
</dbReference>
<evidence type="ECO:0000256" key="10">
    <source>
        <dbReference type="ARBA" id="ARBA00023268"/>
    </source>
</evidence>
<protein>
    <submittedName>
        <fullName evidence="14">Bifunctional 2',3'-cyclic-nucleotide 2'-phosphodiesterase/3'-nucleotidase</fullName>
    </submittedName>
</protein>
<dbReference type="EMBL" id="SZWE01000001">
    <property type="protein sequence ID" value="MRU15103.1"/>
    <property type="molecule type" value="Genomic_DNA"/>
</dbReference>
<dbReference type="GO" id="GO:0009166">
    <property type="term" value="P:nucleotide catabolic process"/>
    <property type="evidence" value="ECO:0007669"/>
    <property type="project" value="InterPro"/>
</dbReference>
<reference evidence="14 15" key="1">
    <citation type="submission" date="2019-05" db="EMBL/GenBank/DDBJ databases">
        <title>Roseovarius bejariae sp. nov., a moderately halophylic bacterium isolated from a saline soil in Rambla Salada (Murcia).</title>
        <authorList>
            <person name="Castro D.J."/>
            <person name="Gomez-Altuve A."/>
            <person name="Reina J.C."/>
            <person name="Rodriguez M."/>
            <person name="Sampedro I."/>
            <person name="Llamas I."/>
            <person name="Martinez-Checa F."/>
        </authorList>
    </citation>
    <scope>NUCLEOTIDE SEQUENCE [LARGE SCALE GENOMIC DNA]</scope>
    <source>
        <strain evidence="14 15">A21</strain>
    </source>
</reference>
<sequence>MAIKACSVVYYTPVSLKPNQDFEEFVKRITPNTTTARKDTPAIVELRLLETTDIHGHILPFDYLTRQDDISTGLARTATLIHEARSQATNTLLFDTGDFLQGSAMTDVTAQPESEWTGRHPSISAMNELGYDAVGLGNHEFNFGIEWLLQTLEQARFPITCANAVVSAGSTPQNDKTLVPHYLLLDRTVVDTDGHRHEMRIGVLGLLPPQITNWDHFHLEGRLTTRAIMETAQALVPKIKAEGADIVVALAHTGIEDSTSDDRAENAALDLARVPGLDAILAGHSHLVFPSADHAGIAGADIDTGHLHGVPAVMAGSHGSHLGVLDLTLHWTIKDGWMVTSSRSEARPVNPNRGKALARADTMLCDLLSNAHRATMALMAKPVGFSDTPLHSYLSMVRSDPLVHMIAQAQREALHLFVPKRDLARWPVLSAASAFRTGGRSGPDHFTDIPPGPLTTRHASDIYAFPNTLCAVILNGAELRDWLERAAAYFNRIVPGEPDQSLINPAFPGHHFDVIDGLSYDIDLSVPSRYEADGRCSGSTERRITNLRHEGQPIDLGQDFIVATNNFRLFGGAPYVQSNATHTVYQSQLRVIDAVKRHLHALQGTPDFSPAWTFRPMPDTSIVFDTGPGLRHYPDDIAAHGLTDTGDTDAGFARFRMNL</sequence>
<dbReference type="GO" id="GO:0000166">
    <property type="term" value="F:nucleotide binding"/>
    <property type="evidence" value="ECO:0007669"/>
    <property type="project" value="UniProtKB-KW"/>
</dbReference>
<evidence type="ECO:0000256" key="11">
    <source>
        <dbReference type="RuleBase" id="RU362119"/>
    </source>
</evidence>
<evidence type="ECO:0000256" key="6">
    <source>
        <dbReference type="ARBA" id="ARBA00022723"/>
    </source>
</evidence>
<comment type="catalytic activity">
    <reaction evidence="1">
        <text>a ribonucleoside 3'-phosphate + H2O = a ribonucleoside + phosphate</text>
        <dbReference type="Rhea" id="RHEA:10144"/>
        <dbReference type="ChEBI" id="CHEBI:13197"/>
        <dbReference type="ChEBI" id="CHEBI:15377"/>
        <dbReference type="ChEBI" id="CHEBI:18254"/>
        <dbReference type="ChEBI" id="CHEBI:43474"/>
        <dbReference type="EC" id="3.1.3.6"/>
    </reaction>
</comment>
<feature type="domain" description="5'-Nucleotidase C-terminal" evidence="13">
    <location>
        <begin position="397"/>
        <end position="573"/>
    </location>
</feature>
<dbReference type="GO" id="GO:0008663">
    <property type="term" value="F:2',3'-cyclic-nucleotide 2'-phosphodiesterase activity"/>
    <property type="evidence" value="ECO:0007669"/>
    <property type="project" value="UniProtKB-EC"/>
</dbReference>
<comment type="subcellular location">
    <subcellularLocation>
        <location evidence="4">Cell envelope</location>
    </subcellularLocation>
</comment>
<dbReference type="PANTHER" id="PTHR11575">
    <property type="entry name" value="5'-NUCLEOTIDASE-RELATED"/>
    <property type="match status" value="1"/>
</dbReference>
<dbReference type="PRINTS" id="PR01607">
    <property type="entry name" value="APYRASEFAMLY"/>
</dbReference>
<evidence type="ECO:0000313" key="14">
    <source>
        <dbReference type="EMBL" id="MRU15103.1"/>
    </source>
</evidence>
<keyword evidence="7" id="KW-0732">Signal</keyword>
<evidence type="ECO:0000256" key="8">
    <source>
        <dbReference type="ARBA" id="ARBA00022741"/>
    </source>
</evidence>
<evidence type="ECO:0000259" key="13">
    <source>
        <dbReference type="Pfam" id="PF02872"/>
    </source>
</evidence>
<dbReference type="InterPro" id="IPR029052">
    <property type="entry name" value="Metallo-depent_PP-like"/>
</dbReference>
<keyword evidence="15" id="KW-1185">Reference proteome</keyword>
<keyword evidence="9 11" id="KW-0378">Hydrolase</keyword>
<comment type="cofactor">
    <cofactor evidence="3">
        <name>a divalent metal cation</name>
        <dbReference type="ChEBI" id="CHEBI:60240"/>
    </cofactor>
</comment>
<dbReference type="SUPFAM" id="SSF56300">
    <property type="entry name" value="Metallo-dependent phosphatases"/>
    <property type="match status" value="1"/>
</dbReference>
<dbReference type="AlphaFoldDB" id="A0A844CZQ5"/>
<comment type="similarity">
    <text evidence="5 11">Belongs to the 5'-nucleotidase family.</text>
</comment>
<accession>A0A844CZQ5</accession>
<evidence type="ECO:0000256" key="4">
    <source>
        <dbReference type="ARBA" id="ARBA00004196"/>
    </source>
</evidence>
<dbReference type="CDD" id="cd07410">
    <property type="entry name" value="MPP_CpdB_N"/>
    <property type="match status" value="1"/>
</dbReference>
<dbReference type="InterPro" id="IPR006179">
    <property type="entry name" value="5_nucleotidase/apyrase"/>
</dbReference>
<evidence type="ECO:0000256" key="1">
    <source>
        <dbReference type="ARBA" id="ARBA00000527"/>
    </source>
</evidence>
<dbReference type="SUPFAM" id="SSF55816">
    <property type="entry name" value="5'-nucleotidase (syn. UDP-sugar hydrolase), C-terminal domain"/>
    <property type="match status" value="1"/>
</dbReference>
<evidence type="ECO:0000256" key="7">
    <source>
        <dbReference type="ARBA" id="ARBA00022729"/>
    </source>
</evidence>
<dbReference type="OrthoDB" id="9803927at2"/>
<dbReference type="PROSITE" id="PS00786">
    <property type="entry name" value="5_NUCLEOTIDASE_2"/>
    <property type="match status" value="1"/>
</dbReference>
<dbReference type="InterPro" id="IPR004843">
    <property type="entry name" value="Calcineurin-like_PHP"/>
</dbReference>
<feature type="domain" description="Calcineurin-like phosphoesterase" evidence="12">
    <location>
        <begin position="47"/>
        <end position="286"/>
    </location>
</feature>
<evidence type="ECO:0000313" key="15">
    <source>
        <dbReference type="Proteomes" id="UP000564704"/>
    </source>
</evidence>
<dbReference type="Gene3D" id="3.60.21.10">
    <property type="match status" value="1"/>
</dbReference>
<evidence type="ECO:0000256" key="9">
    <source>
        <dbReference type="ARBA" id="ARBA00022801"/>
    </source>
</evidence>
<dbReference type="InterPro" id="IPR041827">
    <property type="entry name" value="CpdB_N"/>
</dbReference>
<keyword evidence="10" id="KW-0511">Multifunctional enzyme</keyword>
<comment type="caution">
    <text evidence="14">The sequence shown here is derived from an EMBL/GenBank/DDBJ whole genome shotgun (WGS) entry which is preliminary data.</text>
</comment>
<dbReference type="Pfam" id="PF00149">
    <property type="entry name" value="Metallophos"/>
    <property type="match status" value="1"/>
</dbReference>